<dbReference type="Pfam" id="PF00437">
    <property type="entry name" value="T2SSE"/>
    <property type="match status" value="1"/>
</dbReference>
<accession>A0A660S7V4</accession>
<dbReference type="SUPFAM" id="SSF160246">
    <property type="entry name" value="EspE N-terminal domain-like"/>
    <property type="match status" value="1"/>
</dbReference>
<dbReference type="Gene3D" id="1.10.40.70">
    <property type="match status" value="1"/>
</dbReference>
<dbReference type="FunFam" id="3.30.300.160:FF:000002">
    <property type="entry name" value="Type II secretion system protein E"/>
    <property type="match status" value="1"/>
</dbReference>
<dbReference type="Gene3D" id="3.40.50.300">
    <property type="entry name" value="P-loop containing nucleotide triphosphate hydrolases"/>
    <property type="match status" value="1"/>
</dbReference>
<keyword evidence="4" id="KW-0547">Nucleotide-binding</keyword>
<name>A0A660S7V4_UNCT6</name>
<dbReference type="CDD" id="cd01129">
    <property type="entry name" value="PulE-GspE-like"/>
    <property type="match status" value="1"/>
</dbReference>
<dbReference type="InterPro" id="IPR013374">
    <property type="entry name" value="ATPase_typ4_pilus-assembl_PilB"/>
</dbReference>
<gene>
    <name evidence="7" type="primary">pilB</name>
    <name evidence="7" type="ORF">DRP44_05000</name>
</gene>
<organism evidence="7 8">
    <name type="scientific">candidate division TA06 bacterium</name>
    <dbReference type="NCBI Taxonomy" id="2250710"/>
    <lineage>
        <taxon>Bacteria</taxon>
        <taxon>Bacteria division TA06</taxon>
    </lineage>
</organism>
<dbReference type="GO" id="GO:0005524">
    <property type="term" value="F:ATP binding"/>
    <property type="evidence" value="ECO:0007669"/>
    <property type="project" value="UniProtKB-KW"/>
</dbReference>
<comment type="caution">
    <text evidence="7">The sequence shown here is derived from an EMBL/GenBank/DDBJ whole genome shotgun (WGS) entry which is preliminary data.</text>
</comment>
<dbReference type="InterPro" id="IPR001482">
    <property type="entry name" value="T2SS/T4SS_dom"/>
</dbReference>
<dbReference type="GO" id="GO:0009297">
    <property type="term" value="P:pilus assembly"/>
    <property type="evidence" value="ECO:0007669"/>
    <property type="project" value="InterPro"/>
</dbReference>
<comment type="similarity">
    <text evidence="2">Belongs to the GSP E family.</text>
</comment>
<dbReference type="Gene3D" id="3.30.450.90">
    <property type="match status" value="1"/>
</dbReference>
<feature type="domain" description="Bacterial type II secretion system protein E" evidence="6">
    <location>
        <begin position="397"/>
        <end position="411"/>
    </location>
</feature>
<dbReference type="GO" id="GO:0005737">
    <property type="term" value="C:cytoplasm"/>
    <property type="evidence" value="ECO:0007669"/>
    <property type="project" value="UniProtKB-SubCell"/>
</dbReference>
<dbReference type="SUPFAM" id="SSF52540">
    <property type="entry name" value="P-loop containing nucleoside triphosphate hydrolases"/>
    <property type="match status" value="1"/>
</dbReference>
<dbReference type="Proteomes" id="UP000282321">
    <property type="component" value="Unassembled WGS sequence"/>
</dbReference>
<dbReference type="EMBL" id="QNBC01000059">
    <property type="protein sequence ID" value="RKX66021.1"/>
    <property type="molecule type" value="Genomic_DNA"/>
</dbReference>
<reference evidence="7 8" key="1">
    <citation type="submission" date="2018-06" db="EMBL/GenBank/DDBJ databases">
        <title>Extensive metabolic versatility and redundancy in microbially diverse, dynamic hydrothermal sediments.</title>
        <authorList>
            <person name="Dombrowski N."/>
            <person name="Teske A."/>
            <person name="Baker B.J."/>
        </authorList>
    </citation>
    <scope>NUCLEOTIDE SEQUENCE [LARGE SCALE GENOMIC DNA]</scope>
    <source>
        <strain evidence="7">B35_G9</strain>
    </source>
</reference>
<dbReference type="SMART" id="SM00382">
    <property type="entry name" value="AAA"/>
    <property type="match status" value="1"/>
</dbReference>
<dbReference type="PANTHER" id="PTHR30258">
    <property type="entry name" value="TYPE II SECRETION SYSTEM PROTEIN GSPE-RELATED"/>
    <property type="match status" value="1"/>
</dbReference>
<dbReference type="PROSITE" id="PS00662">
    <property type="entry name" value="T2SP_E"/>
    <property type="match status" value="1"/>
</dbReference>
<dbReference type="GO" id="GO:0016887">
    <property type="term" value="F:ATP hydrolysis activity"/>
    <property type="evidence" value="ECO:0007669"/>
    <property type="project" value="InterPro"/>
</dbReference>
<evidence type="ECO:0000256" key="3">
    <source>
        <dbReference type="ARBA" id="ARBA00022490"/>
    </source>
</evidence>
<dbReference type="PANTHER" id="PTHR30258:SF1">
    <property type="entry name" value="PROTEIN TRANSPORT PROTEIN HOFB HOMOLOG"/>
    <property type="match status" value="1"/>
</dbReference>
<dbReference type="InterPro" id="IPR007831">
    <property type="entry name" value="T2SS_GspE_N"/>
</dbReference>
<dbReference type="NCBIfam" id="TIGR02538">
    <property type="entry name" value="type_IV_pilB"/>
    <property type="match status" value="1"/>
</dbReference>
<dbReference type="GO" id="GO:0005886">
    <property type="term" value="C:plasma membrane"/>
    <property type="evidence" value="ECO:0007669"/>
    <property type="project" value="TreeGrafter"/>
</dbReference>
<dbReference type="InterPro" id="IPR037257">
    <property type="entry name" value="T2SS_E_N_sf"/>
</dbReference>
<dbReference type="AlphaFoldDB" id="A0A660S7V4"/>
<dbReference type="Pfam" id="PF05157">
    <property type="entry name" value="MshEN"/>
    <property type="match status" value="1"/>
</dbReference>
<dbReference type="InterPro" id="IPR003593">
    <property type="entry name" value="AAA+_ATPase"/>
</dbReference>
<evidence type="ECO:0000256" key="4">
    <source>
        <dbReference type="ARBA" id="ARBA00022741"/>
    </source>
</evidence>
<protein>
    <submittedName>
        <fullName evidence="7">Type IV-A pilus assembly ATPase PilB</fullName>
    </submittedName>
</protein>
<evidence type="ECO:0000313" key="7">
    <source>
        <dbReference type="EMBL" id="RKX66021.1"/>
    </source>
</evidence>
<dbReference type="FunFam" id="3.30.450.90:FF:000001">
    <property type="entry name" value="Type II secretion system ATPase GspE"/>
    <property type="match status" value="1"/>
</dbReference>
<dbReference type="FunFam" id="3.40.50.300:FF:000398">
    <property type="entry name" value="Type IV pilus assembly ATPase PilB"/>
    <property type="match status" value="1"/>
</dbReference>
<evidence type="ECO:0000256" key="2">
    <source>
        <dbReference type="ARBA" id="ARBA00006611"/>
    </source>
</evidence>
<evidence type="ECO:0000256" key="1">
    <source>
        <dbReference type="ARBA" id="ARBA00004496"/>
    </source>
</evidence>
<evidence type="ECO:0000259" key="6">
    <source>
        <dbReference type="PROSITE" id="PS00662"/>
    </source>
</evidence>
<proteinExistence type="inferred from homology"/>
<comment type="subcellular location">
    <subcellularLocation>
        <location evidence="1">Cytoplasm</location>
    </subcellularLocation>
</comment>
<sequence>MKRKSKLGLLLLKEGLINEEQLKRALDIQEETGRKLGSILVGLGFITQSELMNFLSNQYHVPFIDLRSILIDGEVVNLLPKDLVYRHQVFPVKKIGKVLTLAMSNPDDVDAIEEVKFATGCQVNPVIAPAEEIKSAIEEYYEEIGTDIQTIEEEEIDIGDDLLGDEFLGEFDESDFETMQYEQEVDIGRLNQNSKPIVNYVNFIIADAVRKGASDIHIEMYEKLFRVRYRIDGVLREVLKPDITKRFAIVARIKTMANLDITERRRPQDGRIRVNVDKNPIDIRVSIIPVINGEKVVMRILDQSSLMLDMRDLGFEEDNLKKFNNAIEKPYGIVLVTGPTGSGKSTTLYSAMSRLNTPDVQILTAEDPVEYNLFGINQVQVNPSIGFTFAEALRAFLRQGPDIVMVGEIRDSETAQIAIRAALTGHLVLSTIHTNDAPSTINRLIDMGIEPFLLSASLNLIQAQRLVRRICPNCKTEVMPDENLLREAHIDPAIFEGKPVYKGAGCPVCGGTGYKGRVAITEVLDVTSHIRELIIKNASTEEIRNAARKDGFRTLQEDGLLKIKKGLTTIEEIIRETGIEE</sequence>
<evidence type="ECO:0000313" key="8">
    <source>
        <dbReference type="Proteomes" id="UP000282321"/>
    </source>
</evidence>
<keyword evidence="3" id="KW-0963">Cytoplasm</keyword>
<keyword evidence="5" id="KW-0067">ATP-binding</keyword>
<evidence type="ECO:0000256" key="5">
    <source>
        <dbReference type="ARBA" id="ARBA00022840"/>
    </source>
</evidence>
<dbReference type="InterPro" id="IPR027417">
    <property type="entry name" value="P-loop_NTPase"/>
</dbReference>
<dbReference type="Gene3D" id="3.30.300.160">
    <property type="entry name" value="Type II secretion system, protein E, N-terminal domain"/>
    <property type="match status" value="1"/>
</dbReference>